<evidence type="ECO:0000313" key="4">
    <source>
        <dbReference type="EMBL" id="QDV53513.1"/>
    </source>
</evidence>
<dbReference type="Pfam" id="PF00106">
    <property type="entry name" value="adh_short"/>
    <property type="match status" value="1"/>
</dbReference>
<organism evidence="4 5">
    <name type="scientific">Gimesia fumaroli</name>
    <dbReference type="NCBI Taxonomy" id="2527976"/>
    <lineage>
        <taxon>Bacteria</taxon>
        <taxon>Pseudomonadati</taxon>
        <taxon>Planctomycetota</taxon>
        <taxon>Planctomycetia</taxon>
        <taxon>Planctomycetales</taxon>
        <taxon>Planctomycetaceae</taxon>
        <taxon>Gimesia</taxon>
    </lineage>
</organism>
<sequence length="335" mass="37223">MCNDSAILITGTGNNSLGEMICKTLRRAYTGTPIIAIDLNNSSLITNLERTLAFNINLNPLTHHAGYKGVANDVQQVIDNARSQFQFHGIGMVVLAAGMYDFGDLTSTSLDVRQAITGVNVCGKIEILHAVMEMNNKFGFRSEEELTLVDIGSLHGLSASGSRAIYVASKAFGLDLCLSLLHGHEINRMIHFAPGPIDTHMLHRNHWVLKEHGSSEFFEYVREKHAEKYSNVFVGCDDQEFAKMVTGFSENNEVLFNIFNRYKERRARQMAGDNPILNPMDVATVIVDTLQHPTSEEEVVCKINAAGGHVQTQMLSIDQVIRFQVASKQRKSDRP</sequence>
<evidence type="ECO:0000256" key="3">
    <source>
        <dbReference type="ARBA" id="ARBA00023002"/>
    </source>
</evidence>
<dbReference type="GO" id="GO:0016491">
    <property type="term" value="F:oxidoreductase activity"/>
    <property type="evidence" value="ECO:0007669"/>
    <property type="project" value="UniProtKB-KW"/>
</dbReference>
<dbReference type="PANTHER" id="PTHR43391">
    <property type="entry name" value="RETINOL DEHYDROGENASE-RELATED"/>
    <property type="match status" value="1"/>
</dbReference>
<evidence type="ECO:0000313" key="5">
    <source>
        <dbReference type="Proteomes" id="UP000318313"/>
    </source>
</evidence>
<dbReference type="KEGG" id="gfm:Enr17x_55880"/>
<proteinExistence type="inferred from homology"/>
<dbReference type="Gene3D" id="3.40.50.720">
    <property type="entry name" value="NAD(P)-binding Rossmann-like Domain"/>
    <property type="match status" value="1"/>
</dbReference>
<dbReference type="EMBL" id="CP037452">
    <property type="protein sequence ID" value="QDV53513.1"/>
    <property type="molecule type" value="Genomic_DNA"/>
</dbReference>
<keyword evidence="2" id="KW-0521">NADP</keyword>
<dbReference type="SUPFAM" id="SSF51735">
    <property type="entry name" value="NAD(P)-binding Rossmann-fold domains"/>
    <property type="match status" value="1"/>
</dbReference>
<protein>
    <submittedName>
        <fullName evidence="4">Short chain dehydrogenase</fullName>
    </submittedName>
</protein>
<keyword evidence="3" id="KW-0560">Oxidoreductase</keyword>
<comment type="similarity">
    <text evidence="1">Belongs to the short-chain dehydrogenases/reductases (SDR) family.</text>
</comment>
<gene>
    <name evidence="4" type="ORF">Enr17x_55880</name>
</gene>
<reference evidence="4 5" key="1">
    <citation type="submission" date="2019-03" db="EMBL/GenBank/DDBJ databases">
        <title>Deep-cultivation of Planctomycetes and their phenomic and genomic characterization uncovers novel biology.</title>
        <authorList>
            <person name="Wiegand S."/>
            <person name="Jogler M."/>
            <person name="Boedeker C."/>
            <person name="Pinto D."/>
            <person name="Vollmers J."/>
            <person name="Rivas-Marin E."/>
            <person name="Kohn T."/>
            <person name="Peeters S.H."/>
            <person name="Heuer A."/>
            <person name="Rast P."/>
            <person name="Oberbeckmann S."/>
            <person name="Bunk B."/>
            <person name="Jeske O."/>
            <person name="Meyerdierks A."/>
            <person name="Storesund J.E."/>
            <person name="Kallscheuer N."/>
            <person name="Luecker S."/>
            <person name="Lage O.M."/>
            <person name="Pohl T."/>
            <person name="Merkel B.J."/>
            <person name="Hornburger P."/>
            <person name="Mueller R.-W."/>
            <person name="Bruemmer F."/>
            <person name="Labrenz M."/>
            <person name="Spormann A.M."/>
            <person name="Op den Camp H."/>
            <person name="Overmann J."/>
            <person name="Amann R."/>
            <person name="Jetten M.S.M."/>
            <person name="Mascher T."/>
            <person name="Medema M.H."/>
            <person name="Devos D.P."/>
            <person name="Kaster A.-K."/>
            <person name="Ovreas L."/>
            <person name="Rohde M."/>
            <person name="Galperin M.Y."/>
            <person name="Jogler C."/>
        </authorList>
    </citation>
    <scope>NUCLEOTIDE SEQUENCE [LARGE SCALE GENOMIC DNA]</scope>
    <source>
        <strain evidence="4 5">Enr17</strain>
    </source>
</reference>
<dbReference type="RefSeq" id="WP_145313100.1">
    <property type="nucleotide sequence ID" value="NZ_CP037452.1"/>
</dbReference>
<keyword evidence="5" id="KW-1185">Reference proteome</keyword>
<dbReference type="Proteomes" id="UP000318313">
    <property type="component" value="Chromosome"/>
</dbReference>
<dbReference type="InterPro" id="IPR002347">
    <property type="entry name" value="SDR_fam"/>
</dbReference>
<dbReference type="PANTHER" id="PTHR43391:SF14">
    <property type="entry name" value="DEHYDROGENASE_REDUCTASE SDR FAMILY PROTEIN 7-LIKE"/>
    <property type="match status" value="1"/>
</dbReference>
<evidence type="ECO:0000256" key="2">
    <source>
        <dbReference type="ARBA" id="ARBA00022857"/>
    </source>
</evidence>
<name>A0A518IK87_9PLAN</name>
<evidence type="ECO:0000256" key="1">
    <source>
        <dbReference type="ARBA" id="ARBA00006484"/>
    </source>
</evidence>
<dbReference type="AlphaFoldDB" id="A0A518IK87"/>
<accession>A0A518IK87</accession>
<dbReference type="InterPro" id="IPR036291">
    <property type="entry name" value="NAD(P)-bd_dom_sf"/>
</dbReference>